<sequence>MHYAGSCGGSGLQLNEGKRIYRQSETQFDASGRYVVARYENGELISTQSDFNALGQAQRVNHAGVVSVKRFNA</sequence>
<comment type="caution">
    <text evidence="1">The sequence shown here is derived from an EMBL/GenBank/DDBJ whole genome shotgun (WGS) entry which is preliminary data.</text>
</comment>
<dbReference type="AlphaFoldDB" id="A0A432VW43"/>
<gene>
    <name evidence="1" type="ORF">CWE08_06820</name>
</gene>
<feature type="non-terminal residue" evidence="1">
    <location>
        <position position="73"/>
    </location>
</feature>
<proteinExistence type="predicted"/>
<accession>A0A432VW43</accession>
<dbReference type="RefSeq" id="WP_133306938.1">
    <property type="nucleotide sequence ID" value="NZ_PIPJ01000004.1"/>
</dbReference>
<reference evidence="2" key="1">
    <citation type="journal article" date="2018" name="Front. Microbiol.">
        <title>Genome-Based Analysis Reveals the Taxonomy and Diversity of the Family Idiomarinaceae.</title>
        <authorList>
            <person name="Liu Y."/>
            <person name="Lai Q."/>
            <person name="Shao Z."/>
        </authorList>
    </citation>
    <scope>NUCLEOTIDE SEQUENCE [LARGE SCALE GENOMIC DNA]</scope>
    <source>
        <strain evidence="2">GBPy7</strain>
    </source>
</reference>
<dbReference type="Proteomes" id="UP000288395">
    <property type="component" value="Unassembled WGS sequence"/>
</dbReference>
<name>A0A432VW43_9GAMM</name>
<protein>
    <submittedName>
        <fullName evidence="1">Uncharacterized protein</fullName>
    </submittedName>
</protein>
<keyword evidence="2" id="KW-1185">Reference proteome</keyword>
<organism evidence="1 2">
    <name type="scientific">Aliidiomarina iranensis</name>
    <dbReference type="NCBI Taxonomy" id="1434071"/>
    <lineage>
        <taxon>Bacteria</taxon>
        <taxon>Pseudomonadati</taxon>
        <taxon>Pseudomonadota</taxon>
        <taxon>Gammaproteobacteria</taxon>
        <taxon>Alteromonadales</taxon>
        <taxon>Idiomarinaceae</taxon>
        <taxon>Aliidiomarina</taxon>
    </lineage>
</organism>
<evidence type="ECO:0000313" key="1">
    <source>
        <dbReference type="EMBL" id="RUO20807.1"/>
    </source>
</evidence>
<dbReference type="EMBL" id="PIPJ01000004">
    <property type="protein sequence ID" value="RUO20807.1"/>
    <property type="molecule type" value="Genomic_DNA"/>
</dbReference>
<evidence type="ECO:0000313" key="2">
    <source>
        <dbReference type="Proteomes" id="UP000288395"/>
    </source>
</evidence>